<evidence type="ECO:0000256" key="1">
    <source>
        <dbReference type="SAM" id="Coils"/>
    </source>
</evidence>
<dbReference type="EMBL" id="MN740272">
    <property type="protein sequence ID" value="QHT97153.1"/>
    <property type="molecule type" value="Genomic_DNA"/>
</dbReference>
<reference evidence="2" key="1">
    <citation type="journal article" date="2020" name="Nature">
        <title>Giant virus diversity and host interactions through global metagenomics.</title>
        <authorList>
            <person name="Schulz F."/>
            <person name="Roux S."/>
            <person name="Paez-Espino D."/>
            <person name="Jungbluth S."/>
            <person name="Walsh D.A."/>
            <person name="Denef V.J."/>
            <person name="McMahon K.D."/>
            <person name="Konstantinidis K.T."/>
            <person name="Eloe-Fadrosh E.A."/>
            <person name="Kyrpides N.C."/>
            <person name="Woyke T."/>
        </authorList>
    </citation>
    <scope>NUCLEOTIDE SEQUENCE</scope>
    <source>
        <strain evidence="2">GVMAG-M-3300024510-1</strain>
    </source>
</reference>
<name>A0A6C0J0I4_9ZZZZ</name>
<dbReference type="GO" id="GO:0046782">
    <property type="term" value="P:regulation of viral transcription"/>
    <property type="evidence" value="ECO:0007669"/>
    <property type="project" value="InterPro"/>
</dbReference>
<proteinExistence type="predicted"/>
<evidence type="ECO:0000313" key="2">
    <source>
        <dbReference type="EMBL" id="QHT97153.1"/>
    </source>
</evidence>
<keyword evidence="1" id="KW-0175">Coiled coil</keyword>
<feature type="coiled-coil region" evidence="1">
    <location>
        <begin position="170"/>
        <end position="197"/>
    </location>
</feature>
<sequence>MPIQNDVFYKLYQPFMSTEAPTFDIVSMHAERVAEHEHILNVLIPQEKDMIEKFRAVLRDETKLTDAMANAVFKKYSIIRNANLKKKSIKKRDRGDEKGAEEHAVSDEAYEKIQAEALEHKHYLRRLKGKSASKLSADEKYHIEQYIIEREQWIKMHENGGEFSRYIFKAQRIIDEYEKEQRRIQKYLEDANVESQRRAITETQQRQRISAGESGALVSLSDSGKQLVQLPQKRNFSTRLDSLLLQTDVFSRSKELQSEYLCLIGVEDTTGLLQQQLKTDDSYCPQCEVERIVDFAQAIMTCPQCGICVRFNDNSLRNVPFSDEIHITQKNKGKYEKRTYYEKWKKMVSGQLNSEIAEKDWQTIYLECVNRRYKFITRPMLRKLLRSLGMNRYYELIPAITNELNDVPLIHFSPEEERTLDAMFEEALELFERCPAEIKRRSNFISYSYFFHQACTMAGYTAYCESFPLLTGIENKKRHDCIWKWMCENKQGEPVWTFYPTV</sequence>
<accession>A0A6C0J0I4</accession>
<dbReference type="Pfam" id="PF04947">
    <property type="entry name" value="Pox_VLTF3"/>
    <property type="match status" value="1"/>
</dbReference>
<dbReference type="AlphaFoldDB" id="A0A6C0J0I4"/>
<dbReference type="InterPro" id="IPR007031">
    <property type="entry name" value="Poxvirus_VLTF3"/>
</dbReference>
<organism evidence="2">
    <name type="scientific">viral metagenome</name>
    <dbReference type="NCBI Taxonomy" id="1070528"/>
    <lineage>
        <taxon>unclassified sequences</taxon>
        <taxon>metagenomes</taxon>
        <taxon>organismal metagenomes</taxon>
    </lineage>
</organism>
<protein>
    <submittedName>
        <fullName evidence="2">Uncharacterized protein</fullName>
    </submittedName>
</protein>